<gene>
    <name evidence="2" type="ORF">BS50DRAFT_497433</name>
</gene>
<dbReference type="Proteomes" id="UP000240883">
    <property type="component" value="Unassembled WGS sequence"/>
</dbReference>
<feature type="region of interest" description="Disordered" evidence="1">
    <location>
        <begin position="368"/>
        <end position="394"/>
    </location>
</feature>
<evidence type="ECO:0000256" key="1">
    <source>
        <dbReference type="SAM" id="MobiDB-lite"/>
    </source>
</evidence>
<evidence type="ECO:0000313" key="3">
    <source>
        <dbReference type="Proteomes" id="UP000240883"/>
    </source>
</evidence>
<organism evidence="2 3">
    <name type="scientific">Corynespora cassiicola Philippines</name>
    <dbReference type="NCBI Taxonomy" id="1448308"/>
    <lineage>
        <taxon>Eukaryota</taxon>
        <taxon>Fungi</taxon>
        <taxon>Dikarya</taxon>
        <taxon>Ascomycota</taxon>
        <taxon>Pezizomycotina</taxon>
        <taxon>Dothideomycetes</taxon>
        <taxon>Pleosporomycetidae</taxon>
        <taxon>Pleosporales</taxon>
        <taxon>Corynesporascaceae</taxon>
        <taxon>Corynespora</taxon>
    </lineage>
</organism>
<feature type="region of interest" description="Disordered" evidence="1">
    <location>
        <begin position="188"/>
        <end position="215"/>
    </location>
</feature>
<feature type="region of interest" description="Disordered" evidence="1">
    <location>
        <begin position="131"/>
        <end position="172"/>
    </location>
</feature>
<feature type="region of interest" description="Disordered" evidence="1">
    <location>
        <begin position="236"/>
        <end position="256"/>
    </location>
</feature>
<feature type="region of interest" description="Disordered" evidence="1">
    <location>
        <begin position="271"/>
        <end position="291"/>
    </location>
</feature>
<dbReference type="AlphaFoldDB" id="A0A2T2NJR0"/>
<accession>A0A2T2NJR0</accession>
<dbReference type="EMBL" id="KZ678137">
    <property type="protein sequence ID" value="PSN65673.1"/>
    <property type="molecule type" value="Genomic_DNA"/>
</dbReference>
<dbReference type="STRING" id="1448308.A0A2T2NJR0"/>
<sequence length="451" mass="50384">MSLQLPDSSMSLLSDAGTSLKSPISVVSHASNSSINSVQKRLQKRRPSFQELPIVQSCQPIPEGSIPDVPAQVRSKFERRLSECPGMDCLTQTYPSKEHVDNAESVIEPFEDAPLDFPFPATWENRLSDLSQLEDDRPPTPPPHRTRRSLSLFRRKSSAKVKEDAYEQENASPSVVDLGTVATALGSSPYDAAMQKPRKHSRTVTSPTHPHQLGNALPRAKSMVNMDAETAAEFARMRSKDRASLRPPMPQRPRSYHDVNLEAGEGKALKRRPRSFYEDQPPMPHETQHGTSEMNGVHAVEAMPAAEEHSNSKLRAKATVRGQVVSQLIDKYDRYGQKVPRDAQAEHDWEPHARLWNQRRKSMGEGLRHQTRDGQGEWFGGNERAGPQPPTPRVDFGRYSGGLDYGYERGRGVGGSAGTRQLYSYASRKSLQYSHQYGVDLSDVPVFIQRA</sequence>
<reference evidence="2 3" key="1">
    <citation type="journal article" date="2018" name="Front. Microbiol.">
        <title>Genome-Wide Analysis of Corynespora cassiicola Leaf Fall Disease Putative Effectors.</title>
        <authorList>
            <person name="Lopez D."/>
            <person name="Ribeiro S."/>
            <person name="Label P."/>
            <person name="Fumanal B."/>
            <person name="Venisse J.S."/>
            <person name="Kohler A."/>
            <person name="de Oliveira R.R."/>
            <person name="Labutti K."/>
            <person name="Lipzen A."/>
            <person name="Lail K."/>
            <person name="Bauer D."/>
            <person name="Ohm R.A."/>
            <person name="Barry K.W."/>
            <person name="Spatafora J."/>
            <person name="Grigoriev I.V."/>
            <person name="Martin F.M."/>
            <person name="Pujade-Renaud V."/>
        </authorList>
    </citation>
    <scope>NUCLEOTIDE SEQUENCE [LARGE SCALE GENOMIC DNA]</scope>
    <source>
        <strain evidence="2 3">Philippines</strain>
    </source>
</reference>
<keyword evidence="3" id="KW-1185">Reference proteome</keyword>
<dbReference type="OrthoDB" id="5341904at2759"/>
<evidence type="ECO:0000313" key="2">
    <source>
        <dbReference type="EMBL" id="PSN65673.1"/>
    </source>
</evidence>
<name>A0A2T2NJR0_CORCC</name>
<proteinExistence type="predicted"/>
<protein>
    <submittedName>
        <fullName evidence="2">Uncharacterized protein</fullName>
    </submittedName>
</protein>
<feature type="compositionally biased region" description="Basic residues" evidence="1">
    <location>
        <begin position="144"/>
        <end position="159"/>
    </location>
</feature>